<dbReference type="RefSeq" id="WP_145062899.1">
    <property type="nucleotide sequence ID" value="NZ_CP036287.1"/>
</dbReference>
<dbReference type="EMBL" id="CP036287">
    <property type="protein sequence ID" value="QDU65868.1"/>
    <property type="molecule type" value="Genomic_DNA"/>
</dbReference>
<dbReference type="SUPFAM" id="SSF51126">
    <property type="entry name" value="Pectin lyase-like"/>
    <property type="match status" value="1"/>
</dbReference>
<dbReference type="Proteomes" id="UP000316921">
    <property type="component" value="Chromosome"/>
</dbReference>
<feature type="region of interest" description="Disordered" evidence="1">
    <location>
        <begin position="273"/>
        <end position="292"/>
    </location>
</feature>
<accession>A0A518BFW4</accession>
<reference evidence="3 4" key="1">
    <citation type="submission" date="2019-02" db="EMBL/GenBank/DDBJ databases">
        <title>Deep-cultivation of Planctomycetes and their phenomic and genomic characterization uncovers novel biology.</title>
        <authorList>
            <person name="Wiegand S."/>
            <person name="Jogler M."/>
            <person name="Boedeker C."/>
            <person name="Pinto D."/>
            <person name="Vollmers J."/>
            <person name="Rivas-Marin E."/>
            <person name="Kohn T."/>
            <person name="Peeters S.H."/>
            <person name="Heuer A."/>
            <person name="Rast P."/>
            <person name="Oberbeckmann S."/>
            <person name="Bunk B."/>
            <person name="Jeske O."/>
            <person name="Meyerdierks A."/>
            <person name="Storesund J.E."/>
            <person name="Kallscheuer N."/>
            <person name="Luecker S."/>
            <person name="Lage O.M."/>
            <person name="Pohl T."/>
            <person name="Merkel B.J."/>
            <person name="Hornburger P."/>
            <person name="Mueller R.-W."/>
            <person name="Bruemmer F."/>
            <person name="Labrenz M."/>
            <person name="Spormann A.M."/>
            <person name="Op den Camp H."/>
            <person name="Overmann J."/>
            <person name="Amann R."/>
            <person name="Jetten M.S.M."/>
            <person name="Mascher T."/>
            <person name="Medema M.H."/>
            <person name="Devos D.P."/>
            <person name="Kaster A.-K."/>
            <person name="Ovreas L."/>
            <person name="Rohde M."/>
            <person name="Galperin M.Y."/>
            <person name="Jogler C."/>
        </authorList>
    </citation>
    <scope>NUCLEOTIDE SEQUENCE [LARGE SCALE GENOMIC DNA]</scope>
    <source>
        <strain evidence="3 4">Pla133</strain>
    </source>
</reference>
<feature type="compositionally biased region" description="Gly residues" evidence="1">
    <location>
        <begin position="169"/>
        <end position="178"/>
    </location>
</feature>
<feature type="signal peptide" evidence="2">
    <location>
        <begin position="1"/>
        <end position="17"/>
    </location>
</feature>
<gene>
    <name evidence="3" type="ORF">Pla133_09340</name>
</gene>
<feature type="region of interest" description="Disordered" evidence="1">
    <location>
        <begin position="144"/>
        <end position="178"/>
    </location>
</feature>
<feature type="compositionally biased region" description="Gly residues" evidence="1">
    <location>
        <begin position="273"/>
        <end position="286"/>
    </location>
</feature>
<dbReference type="InterPro" id="IPR012334">
    <property type="entry name" value="Pectin_lyas_fold"/>
</dbReference>
<keyword evidence="2" id="KW-0732">Signal</keyword>
<organism evidence="3 4">
    <name type="scientific">Engelhardtia mirabilis</name>
    <dbReference type="NCBI Taxonomy" id="2528011"/>
    <lineage>
        <taxon>Bacteria</taxon>
        <taxon>Pseudomonadati</taxon>
        <taxon>Planctomycetota</taxon>
        <taxon>Planctomycetia</taxon>
        <taxon>Planctomycetia incertae sedis</taxon>
        <taxon>Engelhardtia</taxon>
    </lineage>
</organism>
<name>A0A518BFW4_9BACT</name>
<proteinExistence type="predicted"/>
<dbReference type="KEGG" id="pbap:Pla133_09340"/>
<dbReference type="InterPro" id="IPR006626">
    <property type="entry name" value="PbH1"/>
</dbReference>
<dbReference type="AlphaFoldDB" id="A0A518BFW4"/>
<evidence type="ECO:0000256" key="1">
    <source>
        <dbReference type="SAM" id="MobiDB-lite"/>
    </source>
</evidence>
<evidence type="ECO:0000313" key="3">
    <source>
        <dbReference type="EMBL" id="QDU65868.1"/>
    </source>
</evidence>
<dbReference type="SMART" id="SM00710">
    <property type="entry name" value="PbH1"/>
    <property type="match status" value="4"/>
</dbReference>
<feature type="chain" id="PRO_5021918695" evidence="2">
    <location>
        <begin position="18"/>
        <end position="630"/>
    </location>
</feature>
<dbReference type="InterPro" id="IPR011050">
    <property type="entry name" value="Pectin_lyase_fold/virulence"/>
</dbReference>
<sequence length="630" mass="62073" precursor="true">MRLRHLSLFFLAAPAAAQTTWHVPGDAATLQAGIDLASPGDTVLVGPGSWMPAAPLDFAGKAITFKSSDGALNTYLDGDKHRRLMVFDDFEGPGTVIEGFTFFDGRGDGNDVLAPDETRDGGAILMSNSASPTIKRCVFQGNQAAAGGPGSTGSKGTDATEAGDDGGKGGKGTVGGRGGHGGAIWITSGTPLIESCVFYQNQAGAGGSGGKGGKGGKGGPNGFLIFVGDGGKGGTGGTGGEGGSGGAIGSSSGYPLLVNCLFIGNTSGMGGKGGNGGTGGDGGDGLGSHEGDVGPVGDGANGGVGGEGGALFNASNRFRIVNCTFTQQTLGAGGAKGTGSSDGAAGALRDGVVLHSYQGGDVIENTIIWGNSTVQSQLGTKVAGSFVVRYCCTQSPYSGAGNISVNPLFADTTLGWVGYGLQAGSQCIDAGSTSALAGLPFSAANKDLTGHLRKIDDPQTANTGSGSPAVDIGAREYVPAAVVEPLVGCGTNTPGSLTVLSGSPQLGTSMLLGIDNPLGTQAPLSLAFLSLSFATQPLGPCGLVLPGFGFAGNGAPGEFLLNYTPGLLAWTKVAGLWAAPGQPVPISIAITSDPSALGLPFFVQGAILDQTPGTQVVLGLTEGLRMVHGL</sequence>
<dbReference type="Gene3D" id="2.160.20.10">
    <property type="entry name" value="Single-stranded right-handed beta-helix, Pectin lyase-like"/>
    <property type="match status" value="1"/>
</dbReference>
<keyword evidence="4" id="KW-1185">Reference proteome</keyword>
<protein>
    <submittedName>
        <fullName evidence="3">Uncharacterized protein</fullName>
    </submittedName>
</protein>
<evidence type="ECO:0000256" key="2">
    <source>
        <dbReference type="SAM" id="SignalP"/>
    </source>
</evidence>
<evidence type="ECO:0000313" key="4">
    <source>
        <dbReference type="Proteomes" id="UP000316921"/>
    </source>
</evidence>